<gene>
    <name evidence="1" type="ORF">FcAc13_06575</name>
</gene>
<dbReference type="EMBL" id="JABURY010000015">
    <property type="protein sequence ID" value="MBC9130974.1"/>
    <property type="molecule type" value="Genomic_DNA"/>
</dbReference>
<proteinExistence type="predicted"/>
<dbReference type="Gene3D" id="3.30.450.40">
    <property type="match status" value="1"/>
</dbReference>
<evidence type="ECO:0000313" key="2">
    <source>
        <dbReference type="Proteomes" id="UP000651208"/>
    </source>
</evidence>
<dbReference type="Proteomes" id="UP000651208">
    <property type="component" value="Unassembled WGS sequence"/>
</dbReference>
<name>A0ABR7QXQ5_9GAMM</name>
<dbReference type="InterPro" id="IPR029016">
    <property type="entry name" value="GAF-like_dom_sf"/>
</dbReference>
<keyword evidence="2" id="KW-1185">Reference proteome</keyword>
<comment type="caution">
    <text evidence="1">The sequence shown here is derived from an EMBL/GenBank/DDBJ whole genome shotgun (WGS) entry which is preliminary data.</text>
</comment>
<dbReference type="InterPro" id="IPR007435">
    <property type="entry name" value="DUF484"/>
</dbReference>
<dbReference type="RefSeq" id="WP_187755413.1">
    <property type="nucleotide sequence ID" value="NZ_JABURY010000015.1"/>
</dbReference>
<dbReference type="Pfam" id="PF04340">
    <property type="entry name" value="DUF484"/>
    <property type="match status" value="1"/>
</dbReference>
<accession>A0ABR7QXQ5</accession>
<dbReference type="PANTHER" id="PTHR38765">
    <property type="entry name" value="DUF484 DOMAIN-CONTAINING PROTEIN"/>
    <property type="match status" value="1"/>
</dbReference>
<organism evidence="1 2">
    <name type="scientific">Frischella japonica</name>
    <dbReference type="NCBI Taxonomy" id="2741544"/>
    <lineage>
        <taxon>Bacteria</taxon>
        <taxon>Pseudomonadati</taxon>
        <taxon>Pseudomonadota</taxon>
        <taxon>Gammaproteobacteria</taxon>
        <taxon>Orbales</taxon>
        <taxon>Orbaceae</taxon>
        <taxon>Frischella</taxon>
    </lineage>
</organism>
<dbReference type="PANTHER" id="PTHR38765:SF1">
    <property type="entry name" value="DUF484 DOMAIN-CONTAINING PROTEIN"/>
    <property type="match status" value="1"/>
</dbReference>
<evidence type="ECO:0000313" key="1">
    <source>
        <dbReference type="EMBL" id="MBC9130974.1"/>
    </source>
</evidence>
<protein>
    <submittedName>
        <fullName evidence="1">DUF484 family protein</fullName>
    </submittedName>
</protein>
<dbReference type="NCBIfam" id="NF008203">
    <property type="entry name" value="PRK10963.1"/>
    <property type="match status" value="1"/>
</dbReference>
<sequence length="256" mass="29864">MSFKPKRNQSNFLAKQRVLFLRKKTNKKNAHANYLLDDDQVSQYLSQNPDFFIRNARQIESMTIPHPVRGVISLPEWQLARQRNKIQQLEAEITLLMENASLNEKLFESIMTLFNQLLQANDMSDLQTRLTQWAKSLGLIDAYLYLFDDKWQIAPPSNYNYLAISPEKFDYIRVRHLQFNFQYLGQLNPTELALLIQDKHFIGSIAMTLLGEYGDLGVLIFASRSSSHYQEGQGTILLEKISILLPLIIKRWIARR</sequence>
<reference evidence="1 2" key="1">
    <citation type="submission" date="2020-06" db="EMBL/GenBank/DDBJ databases">
        <title>Frischella cerana isolated from Apis cerana gut homogenate.</title>
        <authorList>
            <person name="Wolter L.A."/>
            <person name="Suenami S."/>
            <person name="Miyazaki R."/>
        </authorList>
    </citation>
    <scope>NUCLEOTIDE SEQUENCE [LARGE SCALE GENOMIC DNA]</scope>
    <source>
        <strain evidence="1 2">Ac13</strain>
    </source>
</reference>